<organism evidence="12 13">
    <name type="scientific">Clostridium gelidum</name>
    <dbReference type="NCBI Taxonomy" id="704125"/>
    <lineage>
        <taxon>Bacteria</taxon>
        <taxon>Bacillati</taxon>
        <taxon>Bacillota</taxon>
        <taxon>Clostridia</taxon>
        <taxon>Eubacteriales</taxon>
        <taxon>Clostridiaceae</taxon>
        <taxon>Clostridium</taxon>
    </lineage>
</organism>
<keyword evidence="13" id="KW-1185">Reference proteome</keyword>
<dbReference type="Pfam" id="PF04055">
    <property type="entry name" value="Radical_SAM"/>
    <property type="match status" value="1"/>
</dbReference>
<evidence type="ECO:0000313" key="12">
    <source>
        <dbReference type="EMBL" id="BCZ49370.1"/>
    </source>
</evidence>
<dbReference type="InterPro" id="IPR034457">
    <property type="entry name" value="Organic_radical-activating"/>
</dbReference>
<dbReference type="Gene3D" id="3.80.30.10">
    <property type="entry name" value="pyruvate-formate lyase- activating enzyme"/>
    <property type="match status" value="1"/>
</dbReference>
<gene>
    <name evidence="12" type="primary">pflE</name>
    <name evidence="12" type="ORF">psyc5s11_54370</name>
</gene>
<dbReference type="PROSITE" id="PS00198">
    <property type="entry name" value="4FE4S_FER_1"/>
    <property type="match status" value="1"/>
</dbReference>
<reference evidence="13" key="1">
    <citation type="submission" date="2021-07" db="EMBL/GenBank/DDBJ databases">
        <title>Complete genome sequencing of a Clostridium isolate.</title>
        <authorList>
            <person name="Ueki A."/>
            <person name="Tonouchi A."/>
        </authorList>
    </citation>
    <scope>NUCLEOTIDE SEQUENCE [LARGE SCALE GENOMIC DNA]</scope>
    <source>
        <strain evidence="13">C5S11</strain>
    </source>
</reference>
<evidence type="ECO:0000256" key="1">
    <source>
        <dbReference type="ARBA" id="ARBA00001966"/>
    </source>
</evidence>
<dbReference type="PANTHER" id="PTHR30352:SF4">
    <property type="entry name" value="PYRUVATE FORMATE-LYASE 2-ACTIVATING ENZYME"/>
    <property type="match status" value="1"/>
</dbReference>
<keyword evidence="5" id="KW-0479">Metal-binding</keyword>
<dbReference type="PROSITE" id="PS51918">
    <property type="entry name" value="RADICAL_SAM"/>
    <property type="match status" value="1"/>
</dbReference>
<evidence type="ECO:0000256" key="5">
    <source>
        <dbReference type="ARBA" id="ARBA00022723"/>
    </source>
</evidence>
<dbReference type="SUPFAM" id="SSF54862">
    <property type="entry name" value="4Fe-4S ferredoxins"/>
    <property type="match status" value="1"/>
</dbReference>
<keyword evidence="7" id="KW-0408">Iron</keyword>
<evidence type="ECO:0000256" key="7">
    <source>
        <dbReference type="ARBA" id="ARBA00023004"/>
    </source>
</evidence>
<dbReference type="InterPro" id="IPR058240">
    <property type="entry name" value="rSAM_sf"/>
</dbReference>
<keyword evidence="3" id="KW-0004">4Fe-4S</keyword>
<dbReference type="InterPro" id="IPR012839">
    <property type="entry name" value="Organic_radical_activase"/>
</dbReference>
<evidence type="ECO:0000256" key="3">
    <source>
        <dbReference type="ARBA" id="ARBA00022485"/>
    </source>
</evidence>
<comment type="catalytic activity">
    <reaction evidence="9">
        <text>glycyl-[protein] + reduced [flavodoxin] + S-adenosyl-L-methionine = glycin-2-yl radical-[protein] + semiquinone [flavodoxin] + 5'-deoxyadenosine + L-methionine + H(+)</text>
        <dbReference type="Rhea" id="RHEA:61976"/>
        <dbReference type="Rhea" id="RHEA-COMP:10622"/>
        <dbReference type="Rhea" id="RHEA-COMP:14480"/>
        <dbReference type="Rhea" id="RHEA-COMP:15993"/>
        <dbReference type="Rhea" id="RHEA-COMP:15994"/>
        <dbReference type="ChEBI" id="CHEBI:15378"/>
        <dbReference type="ChEBI" id="CHEBI:17319"/>
        <dbReference type="ChEBI" id="CHEBI:29947"/>
        <dbReference type="ChEBI" id="CHEBI:32722"/>
        <dbReference type="ChEBI" id="CHEBI:57618"/>
        <dbReference type="ChEBI" id="CHEBI:57844"/>
        <dbReference type="ChEBI" id="CHEBI:59789"/>
        <dbReference type="ChEBI" id="CHEBI:140311"/>
    </reaction>
</comment>
<dbReference type="SFLD" id="SFLDS00029">
    <property type="entry name" value="Radical_SAM"/>
    <property type="match status" value="1"/>
</dbReference>
<dbReference type="SFLD" id="SFLDG01118">
    <property type="entry name" value="activating_enzymes__group_2"/>
    <property type="match status" value="1"/>
</dbReference>
<dbReference type="PROSITE" id="PS51379">
    <property type="entry name" value="4FE4S_FER_2"/>
    <property type="match status" value="2"/>
</dbReference>
<feature type="domain" description="Radical SAM core" evidence="11">
    <location>
        <begin position="17"/>
        <end position="297"/>
    </location>
</feature>
<evidence type="ECO:0000256" key="8">
    <source>
        <dbReference type="ARBA" id="ARBA00023014"/>
    </source>
</evidence>
<evidence type="ECO:0000313" key="13">
    <source>
        <dbReference type="Proteomes" id="UP000824633"/>
    </source>
</evidence>
<protein>
    <submittedName>
        <fullName evidence="12">Glycyl-radical enzyme activating protein</fullName>
    </submittedName>
</protein>
<dbReference type="EMBL" id="AP024849">
    <property type="protein sequence ID" value="BCZ49370.1"/>
    <property type="molecule type" value="Genomic_DNA"/>
</dbReference>
<dbReference type="InterPro" id="IPR040074">
    <property type="entry name" value="BssD/PflA/YjjW"/>
</dbReference>
<dbReference type="SUPFAM" id="SSF102114">
    <property type="entry name" value="Radical SAM enzymes"/>
    <property type="match status" value="1"/>
</dbReference>
<dbReference type="InterPro" id="IPR017896">
    <property type="entry name" value="4Fe4S_Fe-S-bd"/>
</dbReference>
<name>A0ABM7TBQ8_9CLOT</name>
<dbReference type="Gene3D" id="3.30.70.20">
    <property type="match status" value="1"/>
</dbReference>
<keyword evidence="6" id="KW-0560">Oxidoreductase</keyword>
<dbReference type="InterPro" id="IPR007197">
    <property type="entry name" value="rSAM"/>
</dbReference>
<dbReference type="PIRSF" id="PIRSF000371">
    <property type="entry name" value="PFL_act_enz"/>
    <property type="match status" value="1"/>
</dbReference>
<evidence type="ECO:0000256" key="6">
    <source>
        <dbReference type="ARBA" id="ARBA00023002"/>
    </source>
</evidence>
<keyword evidence="8" id="KW-0411">Iron-sulfur</keyword>
<sequence>MHDMKACIFNIQKYSIHDGPGIRTVVFFKGCPLQCSWCSNPESQNSNVQITWDKSKCIKCLHCLDTCHYDSIYLKEEHITIDPHSCTSCFECIKSCPKQALTIEGKYYTISEVLKEVLKDELFYEESGGGVTLSGGEVLQQHVFAIELLKQLKEKNIHIACETTGYASNKIFKEFIENVDLLLFDMKHYDREKHFKGTKVYNDKIIANLATAIFKGKDVIIRIPVIPNFNNSLEDAQGFCDLLKTIGAKKVNLLPFHQFGQKKYELINKKYDLQNVTQLHEEDLIDYRQVFIENGLDCTF</sequence>
<dbReference type="NCBIfam" id="TIGR02494">
    <property type="entry name" value="PFLE_PFLC"/>
    <property type="match status" value="1"/>
</dbReference>
<accession>A0ABM7TBQ8</accession>
<dbReference type="RefSeq" id="WP_224035555.1">
    <property type="nucleotide sequence ID" value="NZ_AP024849.1"/>
</dbReference>
<dbReference type="InterPro" id="IPR001989">
    <property type="entry name" value="Radical_activat_CS"/>
</dbReference>
<dbReference type="PANTHER" id="PTHR30352">
    <property type="entry name" value="PYRUVATE FORMATE-LYASE-ACTIVATING ENZYME"/>
    <property type="match status" value="1"/>
</dbReference>
<evidence type="ECO:0000256" key="4">
    <source>
        <dbReference type="ARBA" id="ARBA00022691"/>
    </source>
</evidence>
<dbReference type="Proteomes" id="UP000824633">
    <property type="component" value="Chromosome"/>
</dbReference>
<proteinExistence type="inferred from homology"/>
<feature type="domain" description="4Fe-4S ferredoxin-type" evidence="10">
    <location>
        <begin position="77"/>
        <end position="106"/>
    </location>
</feature>
<evidence type="ECO:0000259" key="10">
    <source>
        <dbReference type="PROSITE" id="PS51379"/>
    </source>
</evidence>
<dbReference type="SFLD" id="SFLDG01066">
    <property type="entry name" value="organic_radical-activating_enz"/>
    <property type="match status" value="1"/>
</dbReference>
<evidence type="ECO:0000256" key="2">
    <source>
        <dbReference type="ARBA" id="ARBA00009777"/>
    </source>
</evidence>
<comment type="similarity">
    <text evidence="2">Belongs to the organic radical-activating enzymes family.</text>
</comment>
<evidence type="ECO:0000259" key="11">
    <source>
        <dbReference type="PROSITE" id="PS51918"/>
    </source>
</evidence>
<evidence type="ECO:0000256" key="9">
    <source>
        <dbReference type="ARBA" id="ARBA00047365"/>
    </source>
</evidence>
<dbReference type="InterPro" id="IPR017900">
    <property type="entry name" value="4Fe4S_Fe_S_CS"/>
</dbReference>
<comment type="cofactor">
    <cofactor evidence="1">
        <name>[4Fe-4S] cluster</name>
        <dbReference type="ChEBI" id="CHEBI:49883"/>
    </cofactor>
</comment>
<feature type="domain" description="4Fe-4S ferredoxin-type" evidence="10">
    <location>
        <begin position="48"/>
        <end position="76"/>
    </location>
</feature>
<keyword evidence="4" id="KW-0949">S-adenosyl-L-methionine</keyword>
<dbReference type="PROSITE" id="PS01087">
    <property type="entry name" value="RADICAL_ACTIVATING"/>
    <property type="match status" value="1"/>
</dbReference>